<dbReference type="HOGENOM" id="CLU_008104_0_0_6"/>
<dbReference type="RefSeq" id="WP_016353546.1">
    <property type="nucleotide sequence ID" value="NC_021291.1"/>
</dbReference>
<gene>
    <name evidence="3" type="ORF">SPISAL_05725</name>
</gene>
<feature type="compositionally biased region" description="Pro residues" evidence="2">
    <location>
        <begin position="847"/>
        <end position="856"/>
    </location>
</feature>
<keyword evidence="1" id="KW-0175">Coiled coil</keyword>
<feature type="region of interest" description="Disordered" evidence="2">
    <location>
        <begin position="843"/>
        <end position="864"/>
    </location>
</feature>
<evidence type="ECO:0000313" key="3">
    <source>
        <dbReference type="EMBL" id="AGM41239.1"/>
    </source>
</evidence>
<dbReference type="AlphaFoldDB" id="R4V5Q8"/>
<dbReference type="SUPFAM" id="SSF52540">
    <property type="entry name" value="P-loop containing nucleoside triphosphate hydrolases"/>
    <property type="match status" value="1"/>
</dbReference>
<dbReference type="eggNOG" id="COG0419">
    <property type="taxonomic scope" value="Bacteria"/>
</dbReference>
<evidence type="ECO:0000313" key="4">
    <source>
        <dbReference type="Proteomes" id="UP000017881"/>
    </source>
</evidence>
<keyword evidence="4" id="KW-1185">Reference proteome</keyword>
<proteinExistence type="predicted"/>
<dbReference type="PANTHER" id="PTHR41259:SF1">
    <property type="entry name" value="DOUBLE-STRAND BREAK REPAIR RAD50 ATPASE, PUTATIVE-RELATED"/>
    <property type="match status" value="1"/>
</dbReference>
<dbReference type="Proteomes" id="UP000017881">
    <property type="component" value="Chromosome"/>
</dbReference>
<dbReference type="PANTHER" id="PTHR41259">
    <property type="entry name" value="DOUBLE-STRAND BREAK REPAIR RAD50 ATPASE, PUTATIVE-RELATED"/>
    <property type="match status" value="1"/>
</dbReference>
<protein>
    <recommendedName>
        <fullName evidence="5">Rad50/SbcC-type AAA domain-containing protein</fullName>
    </recommendedName>
</protein>
<evidence type="ECO:0000256" key="1">
    <source>
        <dbReference type="SAM" id="Coils"/>
    </source>
</evidence>
<sequence length="1060" mass="116377">MKLTRLEVHQLPGLPAVTVEDFRAGVNFIVGDNAIGKSSLIRALHSVLLPAGARQASAIAVAAEFDQGDDHWRADRAGTQVDWSLNGQTAEPPPLPAPEALHCYWLSAQSLLTPNEADQQELSRRLRQALAGGIDLGAVRETPGLRRVQFPQRLHGELDEARSARRAQESAYRQLEAERHRLPERRAALDQARAAGDRADRLEQALAVADLHQQRLEIDRQLEAFPTAILAMKGDELERADALSSAMAESEQTLAQAERTLGQTEQALQATGLPDQQPTRAQLESLRLALQHLRDREQAAERATLARQRAEAVADEAYAELGAHAPGDVRVTPGFIDTLEEAIREREIATQALAAHETRSNTPYAVKPWLQGVLPVIGGGVATLGGLIGPSPIALIGGGLALLGGLLAMMWTRWRSPAADNAGGAALKTAADQASERVKRLLIEQGIEPDALENSGIPRLLRIGQRLDQAKADQAGAQAEETQSREAAEQLREQFVGHLSAWVPVERDDLEALQATLEDLVNRSDEAATILRTRATETERASAVRETLEDQQTYQTKLYQALALNPGDRAGLEHKLAQHSEFQALKAQQAELEAREQERAQQLHAHPALLEQARAHETEVLASALAEARLEAERVEPLHAEIAQIEARLSQTGSDEALAEAITREQQLTETLADARQAHQYQCLGDWLLSDVETAYREQHEPALIEDARARFERFTRHEWSLSVNEAHELTARDLRSGALRPLDELSSGTRMQLLLAARVAWARDQERQTTPLPLALDETLNASDPARFRAAAESLAQLAAEEDRQILYLTARPEDPLLWESTTKTPVHTIDLQQHLQGKPFAAPSTPIPARPAIPEPGDEPPQAYAERLGVPAINPLQDAGEIHLFHLFQDHLDVLYDLLANWGIDRLGPAERWLQSPAAQHLREKATWPETLSARIRMARTWATLARQGLGRPVGPEAIVESKTQSVAMAERIARVAQTCEGQADQLIAKLRKGDVPNLQKTRIDALADWLTEHDYLDAREPADAMTLAAELAGQFGHRDGPTEAQQVAAWLASGAGR</sequence>
<dbReference type="Gene3D" id="3.40.50.300">
    <property type="entry name" value="P-loop containing nucleotide triphosphate hydrolases"/>
    <property type="match status" value="2"/>
</dbReference>
<organism evidence="3 4">
    <name type="scientific">Spiribacter salinus M19-40</name>
    <dbReference type="NCBI Taxonomy" id="1260251"/>
    <lineage>
        <taxon>Bacteria</taxon>
        <taxon>Pseudomonadati</taxon>
        <taxon>Pseudomonadota</taxon>
        <taxon>Gammaproteobacteria</taxon>
        <taxon>Chromatiales</taxon>
        <taxon>Ectothiorhodospiraceae</taxon>
        <taxon>Spiribacter</taxon>
    </lineage>
</organism>
<feature type="coiled-coil region" evidence="1">
    <location>
        <begin position="240"/>
        <end position="303"/>
    </location>
</feature>
<evidence type="ECO:0008006" key="5">
    <source>
        <dbReference type="Google" id="ProtNLM"/>
    </source>
</evidence>
<reference evidence="3 4" key="1">
    <citation type="journal article" date="2013" name="Genome Announc.">
        <title>Draft Genome of Spiribacter salinus M19-40, an Abundant Gammaproteobacterium in Aquatic Hypersaline Environments.</title>
        <authorList>
            <person name="Leon M.J."/>
            <person name="Ghai R."/>
            <person name="Fernandez A.B."/>
            <person name="Sanchez-Porro C."/>
            <person name="Rodriguez-Valera F."/>
            <person name="Ventosa A."/>
        </authorList>
    </citation>
    <scope>NUCLEOTIDE SEQUENCE [LARGE SCALE GENOMIC DNA]</scope>
    <source>
        <strain evidence="3">M19-40</strain>
    </source>
</reference>
<name>R4V5Q8_9GAMM</name>
<dbReference type="InterPro" id="IPR027417">
    <property type="entry name" value="P-loop_NTPase"/>
</dbReference>
<dbReference type="KEGG" id="ssal:SPISAL_05725"/>
<dbReference type="PATRIC" id="fig|1260251.3.peg.1158"/>
<evidence type="ECO:0000256" key="2">
    <source>
        <dbReference type="SAM" id="MobiDB-lite"/>
    </source>
</evidence>
<accession>R4V5Q8</accession>
<dbReference type="EMBL" id="CP005963">
    <property type="protein sequence ID" value="AGM41239.1"/>
    <property type="molecule type" value="Genomic_DNA"/>
</dbReference>
<dbReference type="OrthoDB" id="9764467at2"/>